<evidence type="ECO:0000256" key="7">
    <source>
        <dbReference type="ARBA" id="ARBA00024086"/>
    </source>
</evidence>
<dbReference type="InterPro" id="IPR002194">
    <property type="entry name" value="Chaperonin_TCP-1_CS"/>
</dbReference>
<accession>A0A6P6YJG3</accession>
<dbReference type="InterPro" id="IPR054827">
    <property type="entry name" value="thermosome_alpha"/>
</dbReference>
<dbReference type="InterPro" id="IPR027413">
    <property type="entry name" value="GROEL-like_equatorial_sf"/>
</dbReference>
<dbReference type="PROSITE" id="PS00995">
    <property type="entry name" value="TCP1_3"/>
    <property type="match status" value="1"/>
</dbReference>
<sequence>MNPSGHFGGLAEIGGAPIIIVEGEQNKSRLTGLEARKANIQACLDVANMIKTSFGPRGLDKIITTKDGDLVVSNDGAIILKHLPISHECAKLFVDLSRSQDMQIGDGTTGIVILAGALLEQALELLDMKIHPIKIADGFDFAATVAIDWLHAHHAAVELASETQLLQVAKTSLCSKIISAKADLFADMCVRAVLGVADVARRDCCLDLISVECKPGGSLEESLMVNGIALDKEFSHSQMPKTVNDARIALLCCPFEPPKPKTKHKLEISSAAAYDALAEQEAAYFSNMVQRVAESGATVVICQWGFDDEANHLLLKAGIPAVRWVSGKELEMISLATGAQLVARFEDLSAERLGRAQTVREVSVGTEDQRMVLIEGCPTQKAVSILICGSNRSVADEAKRSVHDAICTVRNLVVNPAVVPGGCASEIACSLAVSAAVPSQVSHRQFAVQAFADALLKLPQQLAANAGFQGFQVATAARAAQLQLQDSSIGIDCSSGEPRSMSAAGVFESLDSKVHQILLATQIVKMVLRIDDVIECDKSQQLR</sequence>
<dbReference type="RefSeq" id="XP_027205405.1">
    <property type="nucleotide sequence ID" value="XM_027349604.1"/>
</dbReference>
<comment type="subcellular location">
    <subcellularLocation>
        <location evidence="1">Cytoplasm</location>
    </subcellularLocation>
</comment>
<dbReference type="InterPro" id="IPR002423">
    <property type="entry name" value="Cpn60/GroEL/TCP-1"/>
</dbReference>
<evidence type="ECO:0000256" key="6">
    <source>
        <dbReference type="ARBA" id="ARBA00023186"/>
    </source>
</evidence>
<dbReference type="NCBIfam" id="NF041082">
    <property type="entry name" value="thermosome_alpha"/>
    <property type="match status" value="1"/>
</dbReference>
<dbReference type="PRINTS" id="PR00304">
    <property type="entry name" value="TCOMPLEXTCP1"/>
</dbReference>
<dbReference type="FunFam" id="3.50.7.10:FF:000003">
    <property type="entry name" value="T-complex protein 1 subunit epsilon"/>
    <property type="match status" value="1"/>
</dbReference>
<dbReference type="GO" id="GO:0051082">
    <property type="term" value="F:unfolded protein binding"/>
    <property type="evidence" value="ECO:0007669"/>
    <property type="project" value="InterPro"/>
</dbReference>
<evidence type="ECO:0000256" key="3">
    <source>
        <dbReference type="ARBA" id="ARBA00022490"/>
    </source>
</evidence>
<comment type="similarity">
    <text evidence="2 9">Belongs to the TCP-1 chaperonin family.</text>
</comment>
<name>A0A6P6YJG3_DERPT</name>
<dbReference type="InterPro" id="IPR017998">
    <property type="entry name" value="Chaperone_TCP-1"/>
</dbReference>
<organism evidence="10 11">
    <name type="scientific">Dermatophagoides pteronyssinus</name>
    <name type="common">European house dust mite</name>
    <dbReference type="NCBI Taxonomy" id="6956"/>
    <lineage>
        <taxon>Eukaryota</taxon>
        <taxon>Metazoa</taxon>
        <taxon>Ecdysozoa</taxon>
        <taxon>Arthropoda</taxon>
        <taxon>Chelicerata</taxon>
        <taxon>Arachnida</taxon>
        <taxon>Acari</taxon>
        <taxon>Acariformes</taxon>
        <taxon>Sarcoptiformes</taxon>
        <taxon>Astigmata</taxon>
        <taxon>Psoroptidia</taxon>
        <taxon>Analgoidea</taxon>
        <taxon>Pyroglyphidae</taxon>
        <taxon>Dermatophagoidinae</taxon>
        <taxon>Dermatophagoides</taxon>
    </lineage>
</organism>
<keyword evidence="4 9" id="KW-0547">Nucleotide-binding</keyword>
<dbReference type="Gene3D" id="3.50.7.10">
    <property type="entry name" value="GroEL"/>
    <property type="match status" value="1"/>
</dbReference>
<evidence type="ECO:0000256" key="4">
    <source>
        <dbReference type="ARBA" id="ARBA00022741"/>
    </source>
</evidence>
<gene>
    <name evidence="11" type="primary">LOC113799008</name>
</gene>
<dbReference type="PROSITE" id="PS00750">
    <property type="entry name" value="TCP1_1"/>
    <property type="match status" value="1"/>
</dbReference>
<dbReference type="NCBIfam" id="NF041083">
    <property type="entry name" value="thermosome_beta"/>
    <property type="match status" value="1"/>
</dbReference>
<evidence type="ECO:0000256" key="8">
    <source>
        <dbReference type="ARBA" id="ARBA00033325"/>
    </source>
</evidence>
<dbReference type="PANTHER" id="PTHR11353">
    <property type="entry name" value="CHAPERONIN"/>
    <property type="match status" value="1"/>
</dbReference>
<protein>
    <recommendedName>
        <fullName evidence="7">T-complex protein 1 subunit epsilon</fullName>
    </recommendedName>
    <alternativeName>
        <fullName evidence="8">CCT-epsilon</fullName>
    </alternativeName>
</protein>
<dbReference type="SUPFAM" id="SSF54849">
    <property type="entry name" value="GroEL-intermediate domain like"/>
    <property type="match status" value="1"/>
</dbReference>
<reference evidence="11" key="1">
    <citation type="submission" date="2025-08" db="UniProtKB">
        <authorList>
            <consortium name="RefSeq"/>
        </authorList>
    </citation>
    <scope>IDENTIFICATION</scope>
    <source>
        <strain evidence="11">Airmid</strain>
    </source>
</reference>
<dbReference type="Proteomes" id="UP000515146">
    <property type="component" value="Unplaced"/>
</dbReference>
<keyword evidence="5 9" id="KW-0067">ATP-binding</keyword>
<dbReference type="KEGG" id="dpte:113799008"/>
<dbReference type="OrthoDB" id="10248520at2759"/>
<dbReference type="SUPFAM" id="SSF52029">
    <property type="entry name" value="GroEL apical domain-like"/>
    <property type="match status" value="1"/>
</dbReference>
<dbReference type="AlphaFoldDB" id="A0A6P6YJG3"/>
<dbReference type="GO" id="GO:0005524">
    <property type="term" value="F:ATP binding"/>
    <property type="evidence" value="ECO:0007669"/>
    <property type="project" value="UniProtKB-KW"/>
</dbReference>
<dbReference type="OMA" id="LIRVDDM"/>
<dbReference type="GO" id="GO:0005832">
    <property type="term" value="C:chaperonin-containing T-complex"/>
    <property type="evidence" value="ECO:0007669"/>
    <property type="project" value="UniProtKB-ARBA"/>
</dbReference>
<keyword evidence="6 9" id="KW-0143">Chaperone</keyword>
<dbReference type="InterPro" id="IPR053374">
    <property type="entry name" value="TCP-1_chaperonin"/>
</dbReference>
<dbReference type="InterPro" id="IPR027409">
    <property type="entry name" value="GroEL-like_apical_dom_sf"/>
</dbReference>
<keyword evidence="10" id="KW-1185">Reference proteome</keyword>
<evidence type="ECO:0000313" key="11">
    <source>
        <dbReference type="RefSeq" id="XP_027205405.1"/>
    </source>
</evidence>
<dbReference type="InParanoid" id="A0A6P6YJG3"/>
<dbReference type="Gene3D" id="1.10.560.10">
    <property type="entry name" value="GroEL-like equatorial domain"/>
    <property type="match status" value="1"/>
</dbReference>
<dbReference type="Gene3D" id="3.30.260.10">
    <property type="entry name" value="TCP-1-like chaperonin intermediate domain"/>
    <property type="match status" value="1"/>
</dbReference>
<evidence type="ECO:0000256" key="5">
    <source>
        <dbReference type="ARBA" id="ARBA00022840"/>
    </source>
</evidence>
<dbReference type="InterPro" id="IPR027410">
    <property type="entry name" value="TCP-1-like_intermed_sf"/>
</dbReference>
<evidence type="ECO:0000256" key="9">
    <source>
        <dbReference type="RuleBase" id="RU004187"/>
    </source>
</evidence>
<evidence type="ECO:0000256" key="1">
    <source>
        <dbReference type="ARBA" id="ARBA00004496"/>
    </source>
</evidence>
<dbReference type="SUPFAM" id="SSF48592">
    <property type="entry name" value="GroEL equatorial domain-like"/>
    <property type="match status" value="1"/>
</dbReference>
<keyword evidence="3" id="KW-0963">Cytoplasm</keyword>
<dbReference type="GO" id="GO:0140662">
    <property type="term" value="F:ATP-dependent protein folding chaperone"/>
    <property type="evidence" value="ECO:0007669"/>
    <property type="project" value="InterPro"/>
</dbReference>
<proteinExistence type="inferred from homology"/>
<evidence type="ECO:0000313" key="10">
    <source>
        <dbReference type="Proteomes" id="UP000515146"/>
    </source>
</evidence>
<dbReference type="Pfam" id="PF00118">
    <property type="entry name" value="Cpn60_TCP1"/>
    <property type="match status" value="1"/>
</dbReference>
<evidence type="ECO:0000256" key="2">
    <source>
        <dbReference type="ARBA" id="ARBA00008020"/>
    </source>
</evidence>
<dbReference type="GO" id="GO:0016887">
    <property type="term" value="F:ATP hydrolysis activity"/>
    <property type="evidence" value="ECO:0007669"/>
    <property type="project" value="InterPro"/>
</dbReference>